<comment type="caution">
    <text evidence="1">The sequence shown here is derived from an EMBL/GenBank/DDBJ whole genome shotgun (WGS) entry which is preliminary data.</text>
</comment>
<evidence type="ECO:0000313" key="1">
    <source>
        <dbReference type="EMBL" id="KAI4810908.1"/>
    </source>
</evidence>
<accession>A0ACB9WC80</accession>
<evidence type="ECO:0000313" key="2">
    <source>
        <dbReference type="Proteomes" id="UP001057452"/>
    </source>
</evidence>
<organism evidence="1 2">
    <name type="scientific">Chaenocephalus aceratus</name>
    <name type="common">Blackfin icefish</name>
    <name type="synonym">Chaenichthys aceratus</name>
    <dbReference type="NCBI Taxonomy" id="36190"/>
    <lineage>
        <taxon>Eukaryota</taxon>
        <taxon>Metazoa</taxon>
        <taxon>Chordata</taxon>
        <taxon>Craniata</taxon>
        <taxon>Vertebrata</taxon>
        <taxon>Euteleostomi</taxon>
        <taxon>Actinopterygii</taxon>
        <taxon>Neopterygii</taxon>
        <taxon>Teleostei</taxon>
        <taxon>Neoteleostei</taxon>
        <taxon>Acanthomorphata</taxon>
        <taxon>Eupercaria</taxon>
        <taxon>Perciformes</taxon>
        <taxon>Notothenioidei</taxon>
        <taxon>Channichthyidae</taxon>
        <taxon>Chaenocephalus</taxon>
    </lineage>
</organism>
<keyword evidence="2" id="KW-1185">Reference proteome</keyword>
<name>A0ACB9WC80_CHAAC</name>
<gene>
    <name evidence="1" type="ORF">KUCAC02_013835</name>
</gene>
<protein>
    <submittedName>
        <fullName evidence="1">Uncharacterized protein</fullName>
    </submittedName>
</protein>
<reference evidence="1" key="1">
    <citation type="submission" date="2022-05" db="EMBL/GenBank/DDBJ databases">
        <title>Chromosome-level genome of Chaenocephalus aceratus.</title>
        <authorList>
            <person name="Park H."/>
        </authorList>
    </citation>
    <scope>NUCLEOTIDE SEQUENCE</scope>
    <source>
        <strain evidence="1">KU_202001</strain>
    </source>
</reference>
<dbReference type="Proteomes" id="UP001057452">
    <property type="component" value="Chromosome 16"/>
</dbReference>
<proteinExistence type="predicted"/>
<dbReference type="EMBL" id="CM043800">
    <property type="protein sequence ID" value="KAI4810908.1"/>
    <property type="molecule type" value="Genomic_DNA"/>
</dbReference>
<sequence>MDIDVNYQQKVLYLPLLTQDMLMYRSEESFILIQLFLCVLVLLFCCPERKEDPTIYSEVKPSGSASTVPTDGEAAACSHSHLLAVCLGILCFLLMASISAIVYFSVLMTKQKSNISVLKAENEQLITERNLLELETEQLSRVTDNLNWTLSIILRFDTFRVHDYCPDKKCQPCLKDWIQFEEKCYLFYNEDSPWMTAPASKTHCRNKATDLVVIDSLHEQEFISNHTKYYYDGFHGYWLGLDKTNNKDWVWIDGRNDTLGYWIGERFEDRGRCALMIPGRNVTAGWDPANCQMKNKFICESDVLVKV</sequence>